<reference evidence="2" key="1">
    <citation type="submission" date="2022-07" db="EMBL/GenBank/DDBJ databases">
        <authorList>
            <person name="Otstavnykh N."/>
            <person name="Isaeva M."/>
            <person name="Bystritskaya E."/>
        </authorList>
    </citation>
    <scope>NUCLEOTIDE SEQUENCE</scope>
    <source>
        <strain evidence="2">KCTC 52189</strain>
    </source>
</reference>
<dbReference type="InterPro" id="IPR029058">
    <property type="entry name" value="AB_hydrolase_fold"/>
</dbReference>
<accession>A0AAE3WIB6</accession>
<dbReference type="SUPFAM" id="SSF53474">
    <property type="entry name" value="alpha/beta-Hydrolases"/>
    <property type="match status" value="1"/>
</dbReference>
<reference evidence="2" key="2">
    <citation type="submission" date="2023-02" db="EMBL/GenBank/DDBJ databases">
        <title>'Rhodoalgimonas zhirmunskyi' gen. nov., isolated from a red alga.</title>
        <authorList>
            <person name="Nedashkovskaya O.I."/>
            <person name="Otstavnykh N.Y."/>
            <person name="Bystritskaya E.P."/>
            <person name="Balabanova L.A."/>
            <person name="Isaeva M.P."/>
        </authorList>
    </citation>
    <scope>NUCLEOTIDE SEQUENCE</scope>
    <source>
        <strain evidence="2">KCTC 52189</strain>
    </source>
</reference>
<protein>
    <submittedName>
        <fullName evidence="2">DUF2235 domain-containing protein</fullName>
    </submittedName>
</protein>
<dbReference type="InterPro" id="IPR018712">
    <property type="entry name" value="Tle1-like_cat"/>
</dbReference>
<name>A0AAE3WIB6_9RHOB</name>
<evidence type="ECO:0000313" key="3">
    <source>
        <dbReference type="Proteomes" id="UP001226762"/>
    </source>
</evidence>
<dbReference type="Gene3D" id="3.40.50.1820">
    <property type="entry name" value="alpha/beta hydrolase"/>
    <property type="match status" value="1"/>
</dbReference>
<dbReference type="PANTHER" id="PTHR33840">
    <property type="match status" value="1"/>
</dbReference>
<dbReference type="PANTHER" id="PTHR33840:SF1">
    <property type="entry name" value="TLE1 PHOSPHOLIPASE DOMAIN-CONTAINING PROTEIN"/>
    <property type="match status" value="1"/>
</dbReference>
<dbReference type="Proteomes" id="UP001226762">
    <property type="component" value="Unassembled WGS sequence"/>
</dbReference>
<evidence type="ECO:0000313" key="2">
    <source>
        <dbReference type="EMBL" id="MDQ2092357.1"/>
    </source>
</evidence>
<dbReference type="EMBL" id="JANHAX010000009">
    <property type="protein sequence ID" value="MDQ2092357.1"/>
    <property type="molecule type" value="Genomic_DNA"/>
</dbReference>
<evidence type="ECO:0000259" key="1">
    <source>
        <dbReference type="Pfam" id="PF09994"/>
    </source>
</evidence>
<proteinExistence type="predicted"/>
<dbReference type="Pfam" id="PF09994">
    <property type="entry name" value="T6SS_Tle1-like_cat"/>
    <property type="match status" value="1"/>
</dbReference>
<gene>
    <name evidence="2" type="ORF">NO357_20830</name>
</gene>
<sequence>MTHVIILDGTMSSLRPGCETNAGLAYKLLSRIGAPVSCYYEAGVQWCDWRSAGDVITGRGINRQIRRAYGYLASRYRPGDRIFLMGYSRGAFAVRSLAGVIDQVGLLRADCATERNVLTAYRHYQSPPGSPAARAFRQAYCHAWVEIEVVGVWDTVKALGLRLPILWRWSEPAHEFHTHQIGATVRHGFHALALDETRSAFAPVLWDTPEELEARVEQVWFPGAHGDVGGQLGGHAAARPLSNIPLVWMLDKLSRCGMPLPSGWQAEFPTDPSAPPVGTWMSWGKLFLLRKRRVVGRDRSERLHDSVGQRDMAVAEAKQVA</sequence>
<comment type="caution">
    <text evidence="2">The sequence shown here is derived from an EMBL/GenBank/DDBJ whole genome shotgun (WGS) entry which is preliminary data.</text>
</comment>
<dbReference type="AlphaFoldDB" id="A0AAE3WIB6"/>
<keyword evidence="3" id="KW-1185">Reference proteome</keyword>
<organism evidence="2 3">
    <name type="scientific">Marimonas arenosa</name>
    <dbReference type="NCBI Taxonomy" id="1795305"/>
    <lineage>
        <taxon>Bacteria</taxon>
        <taxon>Pseudomonadati</taxon>
        <taxon>Pseudomonadota</taxon>
        <taxon>Alphaproteobacteria</taxon>
        <taxon>Rhodobacterales</taxon>
        <taxon>Paracoccaceae</taxon>
        <taxon>Marimonas</taxon>
    </lineage>
</organism>
<feature type="domain" description="T6SS Phospholipase effector Tle1-like catalytic" evidence="1">
    <location>
        <begin position="3"/>
        <end position="251"/>
    </location>
</feature>